<dbReference type="InterPro" id="IPR002734">
    <property type="entry name" value="RibDG_C"/>
</dbReference>
<protein>
    <submittedName>
        <fullName evidence="2">Dihydrofolate reductase</fullName>
    </submittedName>
</protein>
<dbReference type="AlphaFoldDB" id="A0A345H9L9"/>
<feature type="domain" description="Bacterial bifunctional deaminase-reductase C-terminal" evidence="1">
    <location>
        <begin position="3"/>
        <end position="181"/>
    </location>
</feature>
<evidence type="ECO:0000259" key="1">
    <source>
        <dbReference type="Pfam" id="PF01872"/>
    </source>
</evidence>
<accession>A0A345H9L9</accession>
<organism evidence="2 3">
    <name type="scientific">Flavobacterium arcticum</name>
    <dbReference type="NCBI Taxonomy" id="1784713"/>
    <lineage>
        <taxon>Bacteria</taxon>
        <taxon>Pseudomonadati</taxon>
        <taxon>Bacteroidota</taxon>
        <taxon>Flavobacteriia</taxon>
        <taxon>Flavobacteriales</taxon>
        <taxon>Flavobacteriaceae</taxon>
        <taxon>Flavobacterium</taxon>
    </lineage>
</organism>
<dbReference type="InterPro" id="IPR050765">
    <property type="entry name" value="Riboflavin_Biosynth_HTPR"/>
</dbReference>
<sequence length="188" mass="21246">MRTLKLQVQMSVNGYIAGSNSEMDWLEWGWEDDIKNYVNSLHETVDTIVLGRKLAEGFIPHWQSFSENPETANDFSHKMVDTHKVVFSNTIGNQENWKNTVVTNNNITEKINKLKAEDGGDIIVYGGGEFVSSLIDQGLIDNFYLFVNPSAISNGMPIFEKLSVPQKLALMEVQPFTCGITVLHYTRK</sequence>
<evidence type="ECO:0000313" key="2">
    <source>
        <dbReference type="EMBL" id="AXG73279.1"/>
    </source>
</evidence>
<keyword evidence="3" id="KW-1185">Reference proteome</keyword>
<dbReference type="PANTHER" id="PTHR38011">
    <property type="entry name" value="DIHYDROFOLATE REDUCTASE FAMILY PROTEIN (AFU_ORTHOLOGUE AFUA_8G06820)"/>
    <property type="match status" value="1"/>
</dbReference>
<dbReference type="SUPFAM" id="SSF53597">
    <property type="entry name" value="Dihydrofolate reductase-like"/>
    <property type="match status" value="1"/>
</dbReference>
<dbReference type="RefSeq" id="WP_114677040.1">
    <property type="nucleotide sequence ID" value="NZ_CP031188.1"/>
</dbReference>
<dbReference type="Proteomes" id="UP000253951">
    <property type="component" value="Chromosome"/>
</dbReference>
<gene>
    <name evidence="2" type="ORF">DVK85_03165</name>
</gene>
<proteinExistence type="predicted"/>
<dbReference type="InterPro" id="IPR024072">
    <property type="entry name" value="DHFR-like_dom_sf"/>
</dbReference>
<dbReference type="GO" id="GO:0009231">
    <property type="term" value="P:riboflavin biosynthetic process"/>
    <property type="evidence" value="ECO:0007669"/>
    <property type="project" value="InterPro"/>
</dbReference>
<dbReference type="KEGG" id="fat:DVK85_03165"/>
<reference evidence="2 3" key="1">
    <citation type="submission" date="2018-07" db="EMBL/GenBank/DDBJ databases">
        <title>Complete genome sequence of Flavobacterium arcticum type strain SM1502T.</title>
        <authorList>
            <person name="Li Y."/>
            <person name="Li D.-D."/>
        </authorList>
    </citation>
    <scope>NUCLEOTIDE SEQUENCE [LARGE SCALE GENOMIC DNA]</scope>
    <source>
        <strain evidence="2 3">SM1502</strain>
    </source>
</reference>
<dbReference type="GO" id="GO:0008703">
    <property type="term" value="F:5-amino-6-(5-phosphoribosylamino)uracil reductase activity"/>
    <property type="evidence" value="ECO:0007669"/>
    <property type="project" value="InterPro"/>
</dbReference>
<dbReference type="PANTHER" id="PTHR38011:SF11">
    <property type="entry name" value="2,5-DIAMINO-6-RIBOSYLAMINO-4(3H)-PYRIMIDINONE 5'-PHOSPHATE REDUCTASE"/>
    <property type="match status" value="1"/>
</dbReference>
<dbReference type="OrthoDB" id="195113at2"/>
<evidence type="ECO:0000313" key="3">
    <source>
        <dbReference type="Proteomes" id="UP000253951"/>
    </source>
</evidence>
<name>A0A345H9L9_9FLAO</name>
<dbReference type="Gene3D" id="3.40.430.10">
    <property type="entry name" value="Dihydrofolate Reductase, subunit A"/>
    <property type="match status" value="1"/>
</dbReference>
<dbReference type="EMBL" id="CP031188">
    <property type="protein sequence ID" value="AXG73279.1"/>
    <property type="molecule type" value="Genomic_DNA"/>
</dbReference>
<dbReference type="Pfam" id="PF01872">
    <property type="entry name" value="RibD_C"/>
    <property type="match status" value="1"/>
</dbReference>